<reference evidence="7" key="1">
    <citation type="submission" date="2016-10" db="EMBL/GenBank/DDBJ databases">
        <authorList>
            <person name="Varghese N."/>
            <person name="Submissions S."/>
        </authorList>
    </citation>
    <scope>NUCLEOTIDE SEQUENCE [LARGE SCALE GENOMIC DNA]</scope>
    <source>
        <strain evidence="7">DSM 11526</strain>
    </source>
</reference>
<keyword evidence="3 6" id="KW-0238">DNA-binding</keyword>
<evidence type="ECO:0000256" key="4">
    <source>
        <dbReference type="ARBA" id="ARBA00023163"/>
    </source>
</evidence>
<comment type="similarity">
    <text evidence="1">Belongs to the LysR transcriptional regulatory family.</text>
</comment>
<dbReference type="AlphaFoldDB" id="A0A1H3Y521"/>
<dbReference type="PANTHER" id="PTHR30126">
    <property type="entry name" value="HTH-TYPE TRANSCRIPTIONAL REGULATOR"/>
    <property type="match status" value="1"/>
</dbReference>
<proteinExistence type="inferred from homology"/>
<dbReference type="InterPro" id="IPR005119">
    <property type="entry name" value="LysR_subst-bd"/>
</dbReference>
<dbReference type="Pfam" id="PF00126">
    <property type="entry name" value="HTH_1"/>
    <property type="match status" value="1"/>
</dbReference>
<sequence length="298" mass="33641">MSEIAAMKTLLALRDCESLTQAAQHMDEPKSTLSRRLANLEISLGQPLTYQNGRRLSLTSAGLCYAEYAEKILRLADEGRQAINTLKKEPSGELRVGLCSELSRGWSTDALNRFGEAYPDVSLDIRILDENGAHQKTDLDLLISCCDRTFCSELKSRLLGRWEQGLYAAVSLKNSISNTTKLEQYRWICSADAGEIIQLYTDDSKAALTLHIEERMKINSLHMRADAIALGYGIGLLPCWVAECRRHGLQGLRRIYPNIRGHDVQLRIHYHPQKKTAAVTALQEWLTQQLPKRWDFAP</sequence>
<keyword evidence="7" id="KW-1185">Reference proteome</keyword>
<evidence type="ECO:0000313" key="6">
    <source>
        <dbReference type="EMBL" id="SEA05944.1"/>
    </source>
</evidence>
<dbReference type="CDD" id="cd05466">
    <property type="entry name" value="PBP2_LTTR_substrate"/>
    <property type="match status" value="1"/>
</dbReference>
<gene>
    <name evidence="6" type="ORF">SAMN02745729_101356</name>
</gene>
<dbReference type="RefSeq" id="WP_091822147.1">
    <property type="nucleotide sequence ID" value="NZ_FNRJ01000001.1"/>
</dbReference>
<evidence type="ECO:0000313" key="7">
    <source>
        <dbReference type="Proteomes" id="UP000242469"/>
    </source>
</evidence>
<protein>
    <submittedName>
        <fullName evidence="6">DNA-binding transcriptional regulator, LysR family</fullName>
    </submittedName>
</protein>
<organism evidence="6 7">
    <name type="scientific">Marinobacterium iners DSM 11526</name>
    <dbReference type="NCBI Taxonomy" id="1122198"/>
    <lineage>
        <taxon>Bacteria</taxon>
        <taxon>Pseudomonadati</taxon>
        <taxon>Pseudomonadota</taxon>
        <taxon>Gammaproteobacteria</taxon>
        <taxon>Oceanospirillales</taxon>
        <taxon>Oceanospirillaceae</taxon>
        <taxon>Marinobacterium</taxon>
    </lineage>
</organism>
<evidence type="ECO:0000256" key="1">
    <source>
        <dbReference type="ARBA" id="ARBA00009437"/>
    </source>
</evidence>
<dbReference type="SUPFAM" id="SSF53850">
    <property type="entry name" value="Periplasmic binding protein-like II"/>
    <property type="match status" value="1"/>
</dbReference>
<dbReference type="EMBL" id="FNRJ01000001">
    <property type="protein sequence ID" value="SEA05944.1"/>
    <property type="molecule type" value="Genomic_DNA"/>
</dbReference>
<dbReference type="Gene3D" id="3.40.190.290">
    <property type="match status" value="1"/>
</dbReference>
<keyword evidence="4" id="KW-0804">Transcription</keyword>
<dbReference type="OrthoDB" id="6183733at2"/>
<dbReference type="GO" id="GO:0003700">
    <property type="term" value="F:DNA-binding transcription factor activity"/>
    <property type="evidence" value="ECO:0007669"/>
    <property type="project" value="InterPro"/>
</dbReference>
<feature type="domain" description="HTH lysR-type" evidence="5">
    <location>
        <begin position="1"/>
        <end position="59"/>
    </location>
</feature>
<dbReference type="InterPro" id="IPR000847">
    <property type="entry name" value="LysR_HTH_N"/>
</dbReference>
<dbReference type="STRING" id="1122198.SAMN02745729_101356"/>
<keyword evidence="2" id="KW-0805">Transcription regulation</keyword>
<dbReference type="Pfam" id="PF03466">
    <property type="entry name" value="LysR_substrate"/>
    <property type="match status" value="1"/>
</dbReference>
<dbReference type="Gene3D" id="1.10.10.10">
    <property type="entry name" value="Winged helix-like DNA-binding domain superfamily/Winged helix DNA-binding domain"/>
    <property type="match status" value="1"/>
</dbReference>
<evidence type="ECO:0000256" key="2">
    <source>
        <dbReference type="ARBA" id="ARBA00023015"/>
    </source>
</evidence>
<dbReference type="InterPro" id="IPR036388">
    <property type="entry name" value="WH-like_DNA-bd_sf"/>
</dbReference>
<dbReference type="InterPro" id="IPR036390">
    <property type="entry name" value="WH_DNA-bd_sf"/>
</dbReference>
<evidence type="ECO:0000256" key="3">
    <source>
        <dbReference type="ARBA" id="ARBA00023125"/>
    </source>
</evidence>
<dbReference type="GO" id="GO:0000976">
    <property type="term" value="F:transcription cis-regulatory region binding"/>
    <property type="evidence" value="ECO:0007669"/>
    <property type="project" value="TreeGrafter"/>
</dbReference>
<dbReference type="SUPFAM" id="SSF46785">
    <property type="entry name" value="Winged helix' DNA-binding domain"/>
    <property type="match status" value="1"/>
</dbReference>
<name>A0A1H3Y521_9GAMM</name>
<dbReference type="PANTHER" id="PTHR30126:SF40">
    <property type="entry name" value="HTH-TYPE TRANSCRIPTIONAL REGULATOR GLTR"/>
    <property type="match status" value="1"/>
</dbReference>
<accession>A0A1H3Y521</accession>
<dbReference type="Proteomes" id="UP000242469">
    <property type="component" value="Unassembled WGS sequence"/>
</dbReference>
<dbReference type="PROSITE" id="PS50931">
    <property type="entry name" value="HTH_LYSR"/>
    <property type="match status" value="1"/>
</dbReference>
<evidence type="ECO:0000259" key="5">
    <source>
        <dbReference type="PROSITE" id="PS50931"/>
    </source>
</evidence>